<feature type="signal peptide" evidence="2">
    <location>
        <begin position="1"/>
        <end position="35"/>
    </location>
</feature>
<dbReference type="RefSeq" id="WP_423213233.1">
    <property type="nucleotide sequence ID" value="NZ_SGXC01000002.1"/>
</dbReference>
<keyword evidence="4" id="KW-1185">Reference proteome</keyword>
<proteinExistence type="inferred from homology"/>
<dbReference type="Proteomes" id="UP000292445">
    <property type="component" value="Unassembled WGS sequence"/>
</dbReference>
<evidence type="ECO:0000313" key="3">
    <source>
        <dbReference type="EMBL" id="RZS81513.1"/>
    </source>
</evidence>
<organism evidence="3 4">
    <name type="scientific">Pigmentiphaga kullae</name>
    <dbReference type="NCBI Taxonomy" id="151784"/>
    <lineage>
        <taxon>Bacteria</taxon>
        <taxon>Pseudomonadati</taxon>
        <taxon>Pseudomonadota</taxon>
        <taxon>Betaproteobacteria</taxon>
        <taxon>Burkholderiales</taxon>
        <taxon>Alcaligenaceae</taxon>
        <taxon>Pigmentiphaga</taxon>
    </lineage>
</organism>
<accession>A0A4Q7NES3</accession>
<reference evidence="3 4" key="1">
    <citation type="submission" date="2019-02" db="EMBL/GenBank/DDBJ databases">
        <title>Genomic Encyclopedia of Type Strains, Phase IV (KMG-IV): sequencing the most valuable type-strain genomes for metagenomic binning, comparative biology and taxonomic classification.</title>
        <authorList>
            <person name="Goeker M."/>
        </authorList>
    </citation>
    <scope>NUCLEOTIDE SEQUENCE [LARGE SCALE GENOMIC DNA]</scope>
    <source>
        <strain evidence="3 4">K24</strain>
    </source>
</reference>
<dbReference type="Pfam" id="PF03401">
    <property type="entry name" value="TctC"/>
    <property type="match status" value="1"/>
</dbReference>
<protein>
    <submittedName>
        <fullName evidence="3">Tripartite-type tricarboxylate transporter receptor subunit TctC</fullName>
    </submittedName>
</protein>
<sequence>MPHRLRAPLARRAFLAQCAAAAMLAGAALPLTAHAADAYPSKPVTLVTSFSVGSGPDTVLRLVADRLGKAWGQRVVVENRPGGAGFVAIDSFKRSAPDGYSLLQLDSEQLAALPHLYKSRQYDPDKVFDPVATLFITPFLVSVSAQSPWKSVSDLVAAAKAKPGQVTYGSWGIGSPGHLGGIALENEAHVSMQHVPYKEVGQLYAAVSTQEVNWSMATIASSQGPYQAGKLRYIAVAAPKRIPQMPDVPTVAESGGPASLDVNSFVVLLAPKGLPAAIRDKINADVAKVVADPEIKKRLDTFAFQTISWSPDEIHRQVAAKSKTYQGLIQKANVTLE</sequence>
<dbReference type="Gene3D" id="3.40.190.10">
    <property type="entry name" value="Periplasmic binding protein-like II"/>
    <property type="match status" value="1"/>
</dbReference>
<dbReference type="PROSITE" id="PS51318">
    <property type="entry name" value="TAT"/>
    <property type="match status" value="1"/>
</dbReference>
<dbReference type="AlphaFoldDB" id="A0A4Q7NES3"/>
<evidence type="ECO:0000256" key="2">
    <source>
        <dbReference type="SAM" id="SignalP"/>
    </source>
</evidence>
<dbReference type="InterPro" id="IPR005064">
    <property type="entry name" value="BUG"/>
</dbReference>
<dbReference type="InterPro" id="IPR006311">
    <property type="entry name" value="TAT_signal"/>
</dbReference>
<dbReference type="PANTHER" id="PTHR42928">
    <property type="entry name" value="TRICARBOXYLATE-BINDING PROTEIN"/>
    <property type="match status" value="1"/>
</dbReference>
<feature type="chain" id="PRO_5020766592" evidence="2">
    <location>
        <begin position="36"/>
        <end position="337"/>
    </location>
</feature>
<dbReference type="InterPro" id="IPR042100">
    <property type="entry name" value="Bug_dom1"/>
</dbReference>
<comment type="caution">
    <text evidence="3">The sequence shown here is derived from an EMBL/GenBank/DDBJ whole genome shotgun (WGS) entry which is preliminary data.</text>
</comment>
<evidence type="ECO:0000256" key="1">
    <source>
        <dbReference type="ARBA" id="ARBA00006987"/>
    </source>
</evidence>
<comment type="similarity">
    <text evidence="1">Belongs to the UPF0065 (bug) family.</text>
</comment>
<dbReference type="PIRSF" id="PIRSF017082">
    <property type="entry name" value="YflP"/>
    <property type="match status" value="1"/>
</dbReference>
<dbReference type="EMBL" id="SGXC01000002">
    <property type="protein sequence ID" value="RZS81513.1"/>
    <property type="molecule type" value="Genomic_DNA"/>
</dbReference>
<evidence type="ECO:0000313" key="4">
    <source>
        <dbReference type="Proteomes" id="UP000292445"/>
    </source>
</evidence>
<keyword evidence="2" id="KW-0732">Signal</keyword>
<dbReference type="PANTHER" id="PTHR42928:SF5">
    <property type="entry name" value="BLR1237 PROTEIN"/>
    <property type="match status" value="1"/>
</dbReference>
<gene>
    <name evidence="3" type="ORF">EV675_4137</name>
</gene>
<dbReference type="Gene3D" id="3.40.190.150">
    <property type="entry name" value="Bordetella uptake gene, domain 1"/>
    <property type="match status" value="1"/>
</dbReference>
<name>A0A4Q7NES3_9BURK</name>
<dbReference type="SUPFAM" id="SSF53850">
    <property type="entry name" value="Periplasmic binding protein-like II"/>
    <property type="match status" value="1"/>
</dbReference>
<dbReference type="CDD" id="cd07012">
    <property type="entry name" value="PBP2_Bug_TTT"/>
    <property type="match status" value="1"/>
</dbReference>
<keyword evidence="3" id="KW-0675">Receptor</keyword>